<dbReference type="GO" id="GO:0006950">
    <property type="term" value="P:response to stress"/>
    <property type="evidence" value="ECO:0007669"/>
    <property type="project" value="TreeGrafter"/>
</dbReference>
<gene>
    <name evidence="2" type="ORF">KH315_13340</name>
</gene>
<name>A0A9E1GMP7_9FIRM</name>
<dbReference type="InterPro" id="IPR039422">
    <property type="entry name" value="MarR/SlyA-like"/>
</dbReference>
<reference evidence="2" key="1">
    <citation type="submission" date="2021-02" db="EMBL/GenBank/DDBJ databases">
        <title>Infant gut strain persistence is associated with maternal origin, phylogeny, and functional potential including surface adhesion and iron acquisition.</title>
        <authorList>
            <person name="Lou Y.C."/>
        </authorList>
    </citation>
    <scope>NUCLEOTIDE SEQUENCE</scope>
    <source>
        <strain evidence="2">L2_039_000G1_dasL2_039_000G1_maxbin2.maxbin.077</strain>
    </source>
</reference>
<dbReference type="SUPFAM" id="SSF46785">
    <property type="entry name" value="Winged helix' DNA-binding domain"/>
    <property type="match status" value="1"/>
</dbReference>
<dbReference type="InterPro" id="IPR000835">
    <property type="entry name" value="HTH_MarR-typ"/>
</dbReference>
<accession>A0A9E1GMP7</accession>
<dbReference type="Pfam" id="PF01047">
    <property type="entry name" value="MarR"/>
    <property type="match status" value="1"/>
</dbReference>
<dbReference type="GO" id="GO:0003700">
    <property type="term" value="F:DNA-binding transcription factor activity"/>
    <property type="evidence" value="ECO:0007669"/>
    <property type="project" value="InterPro"/>
</dbReference>
<comment type="caution">
    <text evidence="2">The sequence shown here is derived from an EMBL/GenBank/DDBJ whole genome shotgun (WGS) entry which is preliminary data.</text>
</comment>
<dbReference type="InterPro" id="IPR036390">
    <property type="entry name" value="WH_DNA-bd_sf"/>
</dbReference>
<dbReference type="EMBL" id="JAGZYH010000070">
    <property type="protein sequence ID" value="MBS6623119.1"/>
    <property type="molecule type" value="Genomic_DNA"/>
</dbReference>
<feature type="domain" description="HTH marR-type" evidence="1">
    <location>
        <begin position="28"/>
        <end position="163"/>
    </location>
</feature>
<sequence>MTKRLMPTRENLRRVHRGAAMSEEDIAGVELMLYLIRAADVVRESVYSGLGERELSEGKFALLMTLFDADGPVPVVELAKRIGVSAPTTSVMVNRMLQTEKPLIAKVQSKADARCWLIELTDEGRALITAELPAHTARVADFAKCLSGDEREQMIDMLKKLVADD</sequence>
<dbReference type="PANTHER" id="PTHR33164:SF43">
    <property type="entry name" value="HTH-TYPE TRANSCRIPTIONAL REPRESSOR YETL"/>
    <property type="match status" value="1"/>
</dbReference>
<organism evidence="2 3">
    <name type="scientific">Faecalibacterium prausnitzii</name>
    <dbReference type="NCBI Taxonomy" id="853"/>
    <lineage>
        <taxon>Bacteria</taxon>
        <taxon>Bacillati</taxon>
        <taxon>Bacillota</taxon>
        <taxon>Clostridia</taxon>
        <taxon>Eubacteriales</taxon>
        <taxon>Oscillospiraceae</taxon>
        <taxon>Faecalibacterium</taxon>
    </lineage>
</organism>
<dbReference type="AlphaFoldDB" id="A0A9E1GMP7"/>
<dbReference type="SMART" id="SM00347">
    <property type="entry name" value="HTH_MARR"/>
    <property type="match status" value="1"/>
</dbReference>
<evidence type="ECO:0000313" key="3">
    <source>
        <dbReference type="Proteomes" id="UP000811365"/>
    </source>
</evidence>
<dbReference type="InterPro" id="IPR036388">
    <property type="entry name" value="WH-like_DNA-bd_sf"/>
</dbReference>
<evidence type="ECO:0000259" key="1">
    <source>
        <dbReference type="PROSITE" id="PS50995"/>
    </source>
</evidence>
<dbReference type="Proteomes" id="UP000811365">
    <property type="component" value="Unassembled WGS sequence"/>
</dbReference>
<evidence type="ECO:0000313" key="2">
    <source>
        <dbReference type="EMBL" id="MBS6623119.1"/>
    </source>
</evidence>
<proteinExistence type="predicted"/>
<dbReference type="PROSITE" id="PS50995">
    <property type="entry name" value="HTH_MARR_2"/>
    <property type="match status" value="1"/>
</dbReference>
<dbReference type="PANTHER" id="PTHR33164">
    <property type="entry name" value="TRANSCRIPTIONAL REGULATOR, MARR FAMILY"/>
    <property type="match status" value="1"/>
</dbReference>
<dbReference type="Gene3D" id="1.10.10.10">
    <property type="entry name" value="Winged helix-like DNA-binding domain superfamily/Winged helix DNA-binding domain"/>
    <property type="match status" value="1"/>
</dbReference>
<protein>
    <submittedName>
        <fullName evidence="2">MarR family transcriptional regulator</fullName>
    </submittedName>
</protein>